<evidence type="ECO:0000313" key="6">
    <source>
        <dbReference type="Proteomes" id="UP000433050"/>
    </source>
</evidence>
<evidence type="ECO:0000256" key="3">
    <source>
        <dbReference type="ARBA" id="ARBA00023080"/>
    </source>
</evidence>
<comment type="cofactor">
    <cofactor evidence="1 4">
        <name>a divalent metal cation</name>
        <dbReference type="ChEBI" id="CHEBI:60240"/>
    </cofactor>
</comment>
<name>A0A5S9PZY0_9HYPH</name>
<dbReference type="Proteomes" id="UP000433050">
    <property type="component" value="Unassembled WGS sequence"/>
</dbReference>
<dbReference type="PANTHER" id="PTHR43213">
    <property type="entry name" value="BIFUNCTIONAL DTTP/UTP PYROPHOSPHATASE/METHYLTRANSFERASE PROTEIN-RELATED"/>
    <property type="match status" value="1"/>
</dbReference>
<dbReference type="InterPro" id="IPR003697">
    <property type="entry name" value="Maf-like"/>
</dbReference>
<comment type="similarity">
    <text evidence="4">Belongs to the Maf family.</text>
</comment>
<keyword evidence="6" id="KW-1185">Reference proteome</keyword>
<dbReference type="PIRSF" id="PIRSF006305">
    <property type="entry name" value="Maf"/>
    <property type="match status" value="1"/>
</dbReference>
<evidence type="ECO:0000313" key="5">
    <source>
        <dbReference type="EMBL" id="CAA0110092.1"/>
    </source>
</evidence>
<gene>
    <name evidence="5" type="primary">yceF</name>
    <name evidence="5" type="ORF">STARVERO_03800</name>
</gene>
<dbReference type="InterPro" id="IPR029001">
    <property type="entry name" value="ITPase-like_fam"/>
</dbReference>
<dbReference type="HAMAP" id="MF_00528">
    <property type="entry name" value="Maf"/>
    <property type="match status" value="1"/>
</dbReference>
<dbReference type="GO" id="GO:0047429">
    <property type="term" value="F:nucleoside triphosphate diphosphatase activity"/>
    <property type="evidence" value="ECO:0007669"/>
    <property type="project" value="UniProtKB-EC"/>
</dbReference>
<keyword evidence="4" id="KW-0963">Cytoplasm</keyword>
<dbReference type="SUPFAM" id="SSF52972">
    <property type="entry name" value="ITPase-like"/>
    <property type="match status" value="1"/>
</dbReference>
<organism evidence="5 6">
    <name type="scientific">Starkeya nomas</name>
    <dbReference type="NCBI Taxonomy" id="2666134"/>
    <lineage>
        <taxon>Bacteria</taxon>
        <taxon>Pseudomonadati</taxon>
        <taxon>Pseudomonadota</taxon>
        <taxon>Alphaproteobacteria</taxon>
        <taxon>Hyphomicrobiales</taxon>
        <taxon>Xanthobacteraceae</taxon>
        <taxon>Starkeya</taxon>
    </lineage>
</organism>
<sequence>MPDSSRQNGLWRGSKPLVLASKSTARRALLEAARLPFEAVGVDVDERALESDAAGRGVDPARIAGVLARAKALAGSTAHPGRLVIGADQTLALGDEAFHKPADMAAARMQIARLAGRTHALHSAIAVACDGAVLFETVESAHLAMRPLDEASLDAYLAAAGPAVLSSVGGYQLEGLGIHLFERVEGDHSVILGMPLLPLLAFLRRRGDLL</sequence>
<evidence type="ECO:0000256" key="1">
    <source>
        <dbReference type="ARBA" id="ARBA00001968"/>
    </source>
</evidence>
<evidence type="ECO:0000256" key="2">
    <source>
        <dbReference type="ARBA" id="ARBA00022801"/>
    </source>
</evidence>
<dbReference type="GO" id="GO:0005737">
    <property type="term" value="C:cytoplasm"/>
    <property type="evidence" value="ECO:0007669"/>
    <property type="project" value="UniProtKB-SubCell"/>
</dbReference>
<comment type="catalytic activity">
    <reaction evidence="4">
        <text>a ribonucleoside 5'-triphosphate + H2O = a ribonucleoside 5'-phosphate + diphosphate + H(+)</text>
        <dbReference type="Rhea" id="RHEA:23996"/>
        <dbReference type="ChEBI" id="CHEBI:15377"/>
        <dbReference type="ChEBI" id="CHEBI:15378"/>
        <dbReference type="ChEBI" id="CHEBI:33019"/>
        <dbReference type="ChEBI" id="CHEBI:58043"/>
        <dbReference type="ChEBI" id="CHEBI:61557"/>
        <dbReference type="EC" id="3.6.1.9"/>
    </reaction>
</comment>
<dbReference type="Pfam" id="PF02545">
    <property type="entry name" value="Maf"/>
    <property type="match status" value="1"/>
</dbReference>
<comment type="caution">
    <text evidence="4">Lacks conserved residue(s) required for the propagation of feature annotation.</text>
</comment>
<evidence type="ECO:0000256" key="4">
    <source>
        <dbReference type="HAMAP-Rule" id="MF_00528"/>
    </source>
</evidence>
<feature type="active site" description="Proton acceptor" evidence="4">
    <location>
        <position position="88"/>
    </location>
</feature>
<keyword evidence="3 4" id="KW-0546">Nucleotide metabolism</keyword>
<comment type="function">
    <text evidence="4">Nucleoside triphosphate pyrophosphatase. May have a dual role in cell division arrest and in preventing the incorporation of modified nucleotides into cellular nucleic acids.</text>
</comment>
<comment type="catalytic activity">
    <reaction evidence="4">
        <text>a 2'-deoxyribonucleoside 5'-triphosphate + H2O = a 2'-deoxyribonucleoside 5'-phosphate + diphosphate + H(+)</text>
        <dbReference type="Rhea" id="RHEA:44644"/>
        <dbReference type="ChEBI" id="CHEBI:15377"/>
        <dbReference type="ChEBI" id="CHEBI:15378"/>
        <dbReference type="ChEBI" id="CHEBI:33019"/>
        <dbReference type="ChEBI" id="CHEBI:61560"/>
        <dbReference type="ChEBI" id="CHEBI:65317"/>
        <dbReference type="EC" id="3.6.1.9"/>
    </reaction>
</comment>
<dbReference type="EMBL" id="CACSAS010000001">
    <property type="protein sequence ID" value="CAA0110092.1"/>
    <property type="molecule type" value="Genomic_DNA"/>
</dbReference>
<keyword evidence="2 4" id="KW-0378">Hydrolase</keyword>
<accession>A0A5S9PZY0</accession>
<comment type="subcellular location">
    <subcellularLocation>
        <location evidence="4">Cytoplasm</location>
    </subcellularLocation>
</comment>
<protein>
    <recommendedName>
        <fullName evidence="4">Nucleoside triphosphate pyrophosphatase</fullName>
        <ecNumber evidence="4">3.6.1.9</ecNumber>
    </recommendedName>
    <alternativeName>
        <fullName evidence="4">Nucleotide pyrophosphatase</fullName>
        <shortName evidence="4">Nucleotide PPase</shortName>
    </alternativeName>
</protein>
<dbReference type="EC" id="3.6.1.9" evidence="4"/>
<proteinExistence type="inferred from homology"/>
<dbReference type="AlphaFoldDB" id="A0A5S9PZY0"/>
<dbReference type="CDD" id="cd00555">
    <property type="entry name" value="Maf"/>
    <property type="match status" value="1"/>
</dbReference>
<dbReference type="GO" id="GO:0009117">
    <property type="term" value="P:nucleotide metabolic process"/>
    <property type="evidence" value="ECO:0007669"/>
    <property type="project" value="UniProtKB-KW"/>
</dbReference>
<reference evidence="5 6" key="1">
    <citation type="submission" date="2019-12" db="EMBL/GenBank/DDBJ databases">
        <authorList>
            <person name="Reyes-Prieto M."/>
        </authorList>
    </citation>
    <scope>NUCLEOTIDE SEQUENCE [LARGE SCALE GENOMIC DNA]</scope>
    <source>
        <strain evidence="5">HF14-78462</strain>
    </source>
</reference>
<dbReference type="PANTHER" id="PTHR43213:SF5">
    <property type="entry name" value="BIFUNCTIONAL DTTP_UTP PYROPHOSPHATASE_METHYLTRANSFERASE PROTEIN-RELATED"/>
    <property type="match status" value="1"/>
</dbReference>
<dbReference type="Gene3D" id="3.90.950.10">
    <property type="match status" value="1"/>
</dbReference>
<dbReference type="RefSeq" id="WP_159600812.1">
    <property type="nucleotide sequence ID" value="NZ_CACSAS010000001.1"/>
</dbReference>